<dbReference type="EMBL" id="PGFZ01000007">
    <property type="protein sequence ID" value="POZ50998.1"/>
    <property type="molecule type" value="Genomic_DNA"/>
</dbReference>
<feature type="region of interest" description="Disordered" evidence="1">
    <location>
        <begin position="89"/>
        <end position="123"/>
    </location>
</feature>
<gene>
    <name evidence="2" type="ORF">AADEFJLK_02952</name>
</gene>
<feature type="compositionally biased region" description="Low complexity" evidence="1">
    <location>
        <begin position="14"/>
        <end position="37"/>
    </location>
</feature>
<feature type="region of interest" description="Disordered" evidence="1">
    <location>
        <begin position="1"/>
        <end position="50"/>
    </location>
</feature>
<protein>
    <submittedName>
        <fullName evidence="2">Uncharacterized protein</fullName>
    </submittedName>
</protein>
<dbReference type="RefSeq" id="WP_103974803.1">
    <property type="nucleotide sequence ID" value="NZ_PGFZ01000007.1"/>
</dbReference>
<sequence>MATNSTLLVTTDYIQSDTQTPDTDTTITSTPTDTSDPVAPATNDTANQDALNGITATTSDETSLDSTKDNNPANTGYIIPSDVYLFDGGQIDTSGTTPTDTTGDTVSTTDDGGDNGGGQTDTSGDIVLVHATYEYNIYGTRYDPENYDDGYGTALVVEPISSSLHVVISPETNIHLIALTTTTADGLVV</sequence>
<feature type="compositionally biased region" description="Polar residues" evidence="1">
    <location>
        <begin position="1"/>
        <end position="13"/>
    </location>
</feature>
<feature type="region of interest" description="Disordered" evidence="1">
    <location>
        <begin position="56"/>
        <end position="75"/>
    </location>
</feature>
<comment type="caution">
    <text evidence="2">The sequence shown here is derived from an EMBL/GenBank/DDBJ whole genome shotgun (WGS) entry which is preliminary data.</text>
</comment>
<organism evidence="2 3">
    <name type="scientific">Methylovulum psychrotolerans</name>
    <dbReference type="NCBI Taxonomy" id="1704499"/>
    <lineage>
        <taxon>Bacteria</taxon>
        <taxon>Pseudomonadati</taxon>
        <taxon>Pseudomonadota</taxon>
        <taxon>Gammaproteobacteria</taxon>
        <taxon>Methylococcales</taxon>
        <taxon>Methylococcaceae</taxon>
        <taxon>Methylovulum</taxon>
    </lineage>
</organism>
<evidence type="ECO:0000313" key="2">
    <source>
        <dbReference type="EMBL" id="POZ50998.1"/>
    </source>
</evidence>
<feature type="compositionally biased region" description="Polar residues" evidence="1">
    <location>
        <begin position="56"/>
        <end position="74"/>
    </location>
</feature>
<evidence type="ECO:0000256" key="1">
    <source>
        <dbReference type="SAM" id="MobiDB-lite"/>
    </source>
</evidence>
<name>A0A2S5CJK6_9GAMM</name>
<dbReference type="Proteomes" id="UP000237423">
    <property type="component" value="Unassembled WGS sequence"/>
</dbReference>
<proteinExistence type="predicted"/>
<feature type="compositionally biased region" description="Low complexity" evidence="1">
    <location>
        <begin position="92"/>
        <end position="110"/>
    </location>
</feature>
<dbReference type="AlphaFoldDB" id="A0A2S5CJK6"/>
<evidence type="ECO:0000313" key="3">
    <source>
        <dbReference type="Proteomes" id="UP000237423"/>
    </source>
</evidence>
<accession>A0A2S5CJK6</accession>
<reference evidence="2 3" key="1">
    <citation type="submission" date="2017-11" db="EMBL/GenBank/DDBJ databases">
        <title>Draft Genome Sequence of Methylobacter psychrotolerans Sph1T, an Obligate Methanotroph from Low-Temperature Environments.</title>
        <authorList>
            <person name="Oshkin I.Y."/>
            <person name="Miroshnikov K."/>
            <person name="Belova S.E."/>
            <person name="Korzhenkov A."/>
            <person name="Toshchakov S.V."/>
            <person name="Dedysh S.N."/>
        </authorList>
    </citation>
    <scope>NUCLEOTIDE SEQUENCE [LARGE SCALE GENOMIC DNA]</scope>
    <source>
        <strain evidence="2 3">Sph1</strain>
    </source>
</reference>